<gene>
    <name evidence="1" type="ORF">BV102_01148</name>
</gene>
<dbReference type="Pfam" id="PF05930">
    <property type="entry name" value="Phage_AlpA"/>
    <property type="match status" value="1"/>
</dbReference>
<dbReference type="RefSeq" id="WP_105876187.1">
    <property type="nucleotide sequence ID" value="NZ_CP131722.1"/>
</dbReference>
<dbReference type="Gene3D" id="1.10.238.160">
    <property type="match status" value="1"/>
</dbReference>
<reference evidence="1 2" key="1">
    <citation type="submission" date="2017-04" db="EMBL/GenBank/DDBJ databases">
        <title>Haemophilus influenzae in COPD genome sequencing project.</title>
        <authorList>
            <person name="Murphy T.F."/>
            <person name="Kong Y."/>
            <person name="Nadendla S."/>
            <person name="Tettelin H."/>
            <person name="Pettigrew M."/>
        </authorList>
    </citation>
    <scope>NUCLEOTIDE SEQUENCE [LARGE SCALE GENOMIC DNA]</scope>
    <source>
        <strain evidence="1 2">56P127H1</strain>
    </source>
</reference>
<dbReference type="AlphaFoldDB" id="A0A2S9RQ88"/>
<dbReference type="Proteomes" id="UP000238532">
    <property type="component" value="Unassembled WGS sequence"/>
</dbReference>
<evidence type="ECO:0000313" key="1">
    <source>
        <dbReference type="EMBL" id="PRJ62018.1"/>
    </source>
</evidence>
<sequence length="67" mass="7512">MENLSQADQNRLISMSEIRTLSGGLSHTYIYKQVKAGALPPPVKIGRSSRWRYADVMTWLSSFKPAA</sequence>
<evidence type="ECO:0000313" key="2">
    <source>
        <dbReference type="Proteomes" id="UP000238532"/>
    </source>
</evidence>
<dbReference type="EMBL" id="NEBY01000188">
    <property type="protein sequence ID" value="PRJ62018.1"/>
    <property type="molecule type" value="Genomic_DNA"/>
</dbReference>
<accession>A0A2S9RQ88</accession>
<organism evidence="1 2">
    <name type="scientific">Haemophilus influenzae</name>
    <dbReference type="NCBI Taxonomy" id="727"/>
    <lineage>
        <taxon>Bacteria</taxon>
        <taxon>Pseudomonadati</taxon>
        <taxon>Pseudomonadota</taxon>
        <taxon>Gammaproteobacteria</taxon>
        <taxon>Pasteurellales</taxon>
        <taxon>Pasteurellaceae</taxon>
        <taxon>Haemophilus</taxon>
    </lineage>
</organism>
<comment type="caution">
    <text evidence="1">The sequence shown here is derived from an EMBL/GenBank/DDBJ whole genome shotgun (WGS) entry which is preliminary data.</text>
</comment>
<dbReference type="InterPro" id="IPR010260">
    <property type="entry name" value="AlpA"/>
</dbReference>
<protein>
    <submittedName>
        <fullName evidence="1">Prophage CP4-57 regulatory protein (AlpA)</fullName>
    </submittedName>
</protein>
<name>A0A2S9RQ88_HAEIF</name>
<proteinExistence type="predicted"/>